<dbReference type="Proteomes" id="UP000251960">
    <property type="component" value="Chromosome 1"/>
</dbReference>
<dbReference type="EMBL" id="NCVQ01000001">
    <property type="protein sequence ID" value="PWZ52386.1"/>
    <property type="molecule type" value="Genomic_DNA"/>
</dbReference>
<comment type="caution">
    <text evidence="1">The sequence shown here is derived from an EMBL/GenBank/DDBJ whole genome shotgun (WGS) entry which is preliminary data.</text>
</comment>
<reference evidence="1" key="1">
    <citation type="journal article" date="2018" name="Nat. Genet.">
        <title>Extensive intraspecific gene order and gene structural variations between Mo17 and other maize genomes.</title>
        <authorList>
            <person name="Sun S."/>
            <person name="Zhou Y."/>
            <person name="Chen J."/>
            <person name="Shi J."/>
            <person name="Zhao H."/>
            <person name="Zhao H."/>
            <person name="Song W."/>
            <person name="Zhang M."/>
            <person name="Cui Y."/>
            <person name="Dong X."/>
            <person name="Liu H."/>
            <person name="Ma X."/>
            <person name="Jiao Y."/>
            <person name="Wang B."/>
            <person name="Wei X."/>
            <person name="Stein J.C."/>
            <person name="Glaubitz J.C."/>
            <person name="Lu F."/>
            <person name="Yu G."/>
            <person name="Liang C."/>
            <person name="Fengler K."/>
            <person name="Li B."/>
            <person name="Rafalski A."/>
            <person name="Schnable P.S."/>
            <person name="Ware D.H."/>
            <person name="Buckler E.S."/>
            <person name="Lai J."/>
        </authorList>
    </citation>
    <scope>NUCLEOTIDE SEQUENCE [LARGE SCALE GENOMIC DNA]</scope>
    <source>
        <tissue evidence="1">Seedling</tissue>
    </source>
</reference>
<accession>A0A317Y2I6</accession>
<evidence type="ECO:0000313" key="1">
    <source>
        <dbReference type="EMBL" id="PWZ52386.1"/>
    </source>
</evidence>
<protein>
    <submittedName>
        <fullName evidence="1">Uncharacterized protein</fullName>
    </submittedName>
</protein>
<sequence>MEGNWVPPRGRFTGAAVSSLA</sequence>
<dbReference type="AlphaFoldDB" id="A0A317Y2I6"/>
<name>A0A317Y2I6_MAIZE</name>
<organism evidence="1">
    <name type="scientific">Zea mays</name>
    <name type="common">Maize</name>
    <dbReference type="NCBI Taxonomy" id="4577"/>
    <lineage>
        <taxon>Eukaryota</taxon>
        <taxon>Viridiplantae</taxon>
        <taxon>Streptophyta</taxon>
        <taxon>Embryophyta</taxon>
        <taxon>Tracheophyta</taxon>
        <taxon>Spermatophyta</taxon>
        <taxon>Magnoliopsida</taxon>
        <taxon>Liliopsida</taxon>
        <taxon>Poales</taxon>
        <taxon>Poaceae</taxon>
        <taxon>PACMAD clade</taxon>
        <taxon>Panicoideae</taxon>
        <taxon>Andropogonodae</taxon>
        <taxon>Andropogoneae</taxon>
        <taxon>Tripsacinae</taxon>
        <taxon>Zea</taxon>
    </lineage>
</organism>
<proteinExistence type="predicted"/>
<gene>
    <name evidence="1" type="ORF">Zm00014a_021809</name>
</gene>